<gene>
    <name evidence="16" type="ORF">V9T40_002315</name>
</gene>
<reference evidence="16 17" key="1">
    <citation type="submission" date="2024-03" db="EMBL/GenBank/DDBJ databases">
        <title>Adaptation during the transition from Ophiocordyceps entomopathogen to insect associate is accompanied by gene loss and intensified selection.</title>
        <authorList>
            <person name="Ward C.M."/>
            <person name="Onetto C.A."/>
            <person name="Borneman A.R."/>
        </authorList>
    </citation>
    <scope>NUCLEOTIDE SEQUENCE [LARGE SCALE GENOMIC DNA]</scope>
    <source>
        <strain evidence="16">AWRI1</strain>
        <tissue evidence="16">Single Adult Female</tissue>
    </source>
</reference>
<comment type="subcellular location">
    <subcellularLocation>
        <location evidence="1">Membrane</location>
    </subcellularLocation>
</comment>
<keyword evidence="7 14" id="KW-1133">Transmembrane helix</keyword>
<evidence type="ECO:0000256" key="8">
    <source>
        <dbReference type="ARBA" id="ARBA00023136"/>
    </source>
</evidence>
<keyword evidence="5" id="KW-0221">Differentiation</keyword>
<proteinExistence type="inferred from homology"/>
<dbReference type="Proteomes" id="UP001367676">
    <property type="component" value="Unassembled WGS sequence"/>
</dbReference>
<dbReference type="SUPFAM" id="SSF101912">
    <property type="entry name" value="Sema domain"/>
    <property type="match status" value="1"/>
</dbReference>
<evidence type="ECO:0000256" key="12">
    <source>
        <dbReference type="ARBA" id="ARBA00083066"/>
    </source>
</evidence>
<evidence type="ECO:0000256" key="2">
    <source>
        <dbReference type="ARBA" id="ARBA00009492"/>
    </source>
</evidence>
<keyword evidence="4 14" id="KW-0812">Transmembrane</keyword>
<keyword evidence="9" id="KW-1015">Disulfide bond</keyword>
<evidence type="ECO:0000256" key="1">
    <source>
        <dbReference type="ARBA" id="ARBA00004370"/>
    </source>
</evidence>
<dbReference type="PANTHER" id="PTHR11036:SF131">
    <property type="entry name" value="MIP07328P"/>
    <property type="match status" value="1"/>
</dbReference>
<dbReference type="Gene3D" id="2.130.10.10">
    <property type="entry name" value="YVTN repeat-like/Quinoprotein amine dehydrogenase"/>
    <property type="match status" value="1"/>
</dbReference>
<keyword evidence="17" id="KW-1185">Reference proteome</keyword>
<evidence type="ECO:0000313" key="17">
    <source>
        <dbReference type="Proteomes" id="UP001367676"/>
    </source>
</evidence>
<keyword evidence="10" id="KW-0325">Glycoprotein</keyword>
<dbReference type="InterPro" id="IPR002165">
    <property type="entry name" value="Plexin_repeat"/>
</dbReference>
<organism evidence="16 17">
    <name type="scientific">Parthenolecanium corni</name>
    <dbReference type="NCBI Taxonomy" id="536013"/>
    <lineage>
        <taxon>Eukaryota</taxon>
        <taxon>Metazoa</taxon>
        <taxon>Ecdysozoa</taxon>
        <taxon>Arthropoda</taxon>
        <taxon>Hexapoda</taxon>
        <taxon>Insecta</taxon>
        <taxon>Pterygota</taxon>
        <taxon>Neoptera</taxon>
        <taxon>Paraneoptera</taxon>
        <taxon>Hemiptera</taxon>
        <taxon>Sternorrhyncha</taxon>
        <taxon>Coccoidea</taxon>
        <taxon>Coccidae</taxon>
        <taxon>Parthenolecanium</taxon>
    </lineage>
</organism>
<dbReference type="FunFam" id="2.130.10.10:FF:000346">
    <property type="entry name" value="Sema-1a, isoform D"/>
    <property type="match status" value="1"/>
</dbReference>
<accession>A0AAN9Y4C6</accession>
<name>A0AAN9Y4C6_9HEMI</name>
<dbReference type="InterPro" id="IPR036352">
    <property type="entry name" value="Semap_dom_sf"/>
</dbReference>
<sequence length="606" mass="67137">MGNSSAGKNECHNYIRVAAKISNDVLYVCGTNAYKPLCQKYNVSQDEPVAIEKNIQGAGRCPFDPTHNSTTIFSNGHLYSATVADFAGSDPVIYREPLRTERSDSKQLNEPNFVGSISYQDYMFFFFREPAVEHINCGKAIFSRVGRVCKNDKGGPHIYQDRWTSFLKSRLNCSIPGEYPFYFDEIQAISDVVEGEYSGGQEQLIYGVFNTPVNSIGGSAICAFSLRSVIAIFNGPFKEQEHMNSNWLPVAKSKLPDPRPGNCVNDSRTLPDRSVTFAKTHSLMDEAVPAFHNHPVFIRIAWQYRLSAIAVDAQVKTINGDKIDILFLGTDDGKVLKVASIVGQDVSDVKANLIEELQVMENEPIRKLSVVRPSNSDAKLLIVSDSKIRSIPLQRCDKMKSCIECIELQDPYCSWNTNNKECISLENVDLKNNKYLIQNVTSGQHKVCSHSVDALDPNSVPDLPEIESNDIDLSNCPACADCSIIQPCSREESRDKIAVVYITDTMGLVIGSCVMITLIVGFVAGYFCSRHFRADPYSNVSLHPNLQLNRLTDPSLNAEGGSTFLPACPNNKAATINMVLNATKNSNDKNSTLDSKTLQKVKKTYI</sequence>
<keyword evidence="8 14" id="KW-0472">Membrane</keyword>
<evidence type="ECO:0000256" key="5">
    <source>
        <dbReference type="ARBA" id="ARBA00022782"/>
    </source>
</evidence>
<dbReference type="InterPro" id="IPR027231">
    <property type="entry name" value="Semaphorin"/>
</dbReference>
<dbReference type="InterPro" id="IPR001627">
    <property type="entry name" value="Semap_dom"/>
</dbReference>
<dbReference type="InterPro" id="IPR015943">
    <property type="entry name" value="WD40/YVTN_repeat-like_dom_sf"/>
</dbReference>
<evidence type="ECO:0000313" key="16">
    <source>
        <dbReference type="EMBL" id="KAK7590702.1"/>
    </source>
</evidence>
<dbReference type="Pfam" id="PF01437">
    <property type="entry name" value="PSI"/>
    <property type="match status" value="1"/>
</dbReference>
<evidence type="ECO:0000256" key="9">
    <source>
        <dbReference type="ARBA" id="ARBA00023157"/>
    </source>
</evidence>
<dbReference type="AlphaFoldDB" id="A0AAN9Y4C6"/>
<evidence type="ECO:0000259" key="15">
    <source>
        <dbReference type="PROSITE" id="PS51004"/>
    </source>
</evidence>
<dbReference type="FunFam" id="3.30.1680.10:FF:000016">
    <property type="entry name" value="Putative Semaphorin-6B"/>
    <property type="match status" value="1"/>
</dbReference>
<dbReference type="PANTHER" id="PTHR11036">
    <property type="entry name" value="SEMAPHORIN"/>
    <property type="match status" value="1"/>
</dbReference>
<protein>
    <recommendedName>
        <fullName evidence="11">Semaphorin-1A</fullName>
    </recommendedName>
    <alternativeName>
        <fullName evidence="12">Semaphorin-I</fullName>
    </alternativeName>
</protein>
<keyword evidence="6" id="KW-0524">Neurogenesis</keyword>
<dbReference type="Pfam" id="PF01403">
    <property type="entry name" value="Sema"/>
    <property type="match status" value="1"/>
</dbReference>
<evidence type="ECO:0000256" key="4">
    <source>
        <dbReference type="ARBA" id="ARBA00022692"/>
    </source>
</evidence>
<feature type="transmembrane region" description="Helical" evidence="14">
    <location>
        <begin position="506"/>
        <end position="528"/>
    </location>
</feature>
<dbReference type="GO" id="GO:0030335">
    <property type="term" value="P:positive regulation of cell migration"/>
    <property type="evidence" value="ECO:0007669"/>
    <property type="project" value="TreeGrafter"/>
</dbReference>
<dbReference type="GO" id="GO:0005886">
    <property type="term" value="C:plasma membrane"/>
    <property type="evidence" value="ECO:0007669"/>
    <property type="project" value="TreeGrafter"/>
</dbReference>
<dbReference type="GO" id="GO:0030215">
    <property type="term" value="F:semaphorin receptor binding"/>
    <property type="evidence" value="ECO:0007669"/>
    <property type="project" value="InterPro"/>
</dbReference>
<evidence type="ECO:0000256" key="6">
    <source>
        <dbReference type="ARBA" id="ARBA00022902"/>
    </source>
</evidence>
<evidence type="ECO:0000256" key="14">
    <source>
        <dbReference type="SAM" id="Phobius"/>
    </source>
</evidence>
<comment type="caution">
    <text evidence="13">Lacks conserved residue(s) required for the propagation of feature annotation.</text>
</comment>
<dbReference type="GO" id="GO:0007411">
    <property type="term" value="P:axon guidance"/>
    <property type="evidence" value="ECO:0007669"/>
    <property type="project" value="TreeGrafter"/>
</dbReference>
<feature type="domain" description="Sema" evidence="15">
    <location>
        <begin position="1"/>
        <end position="393"/>
    </location>
</feature>
<evidence type="ECO:0000256" key="11">
    <source>
        <dbReference type="ARBA" id="ARBA00074143"/>
    </source>
</evidence>
<dbReference type="PROSITE" id="PS51004">
    <property type="entry name" value="SEMA"/>
    <property type="match status" value="1"/>
</dbReference>
<dbReference type="SUPFAM" id="SSF103575">
    <property type="entry name" value="Plexin repeat"/>
    <property type="match status" value="1"/>
</dbReference>
<comment type="similarity">
    <text evidence="2">Belongs to the semaphorin family.</text>
</comment>
<evidence type="ECO:0000256" key="10">
    <source>
        <dbReference type="ARBA" id="ARBA00023180"/>
    </source>
</evidence>
<dbReference type="GO" id="GO:0045499">
    <property type="term" value="F:chemorepellent activity"/>
    <property type="evidence" value="ECO:0007669"/>
    <property type="project" value="TreeGrafter"/>
</dbReference>
<dbReference type="GO" id="GO:0071526">
    <property type="term" value="P:semaphorin-plexin signaling pathway"/>
    <property type="evidence" value="ECO:0007669"/>
    <property type="project" value="TreeGrafter"/>
</dbReference>
<evidence type="ECO:0000256" key="7">
    <source>
        <dbReference type="ARBA" id="ARBA00022989"/>
    </source>
</evidence>
<evidence type="ECO:0000256" key="13">
    <source>
        <dbReference type="PROSITE-ProRule" id="PRU00352"/>
    </source>
</evidence>
<dbReference type="EMBL" id="JBBCAQ010000022">
    <property type="protein sequence ID" value="KAK7590702.1"/>
    <property type="molecule type" value="Genomic_DNA"/>
</dbReference>
<keyword evidence="3" id="KW-0217">Developmental protein</keyword>
<evidence type="ECO:0000256" key="3">
    <source>
        <dbReference type="ARBA" id="ARBA00022473"/>
    </source>
</evidence>
<comment type="caution">
    <text evidence="16">The sequence shown here is derived from an EMBL/GenBank/DDBJ whole genome shotgun (WGS) entry which is preliminary data.</text>
</comment>
<dbReference type="SMART" id="SM00423">
    <property type="entry name" value="PSI"/>
    <property type="match status" value="1"/>
</dbReference>
<dbReference type="Gene3D" id="3.30.1680.10">
    <property type="entry name" value="ligand-binding face of the semaphorins, domain 2"/>
    <property type="match status" value="1"/>
</dbReference>
<dbReference type="InterPro" id="IPR016201">
    <property type="entry name" value="PSI"/>
</dbReference>
<dbReference type="SMART" id="SM00630">
    <property type="entry name" value="Sema"/>
    <property type="match status" value="1"/>
</dbReference>